<organism evidence="1 2">
    <name type="scientific">Armillaria solidipes</name>
    <dbReference type="NCBI Taxonomy" id="1076256"/>
    <lineage>
        <taxon>Eukaryota</taxon>
        <taxon>Fungi</taxon>
        <taxon>Dikarya</taxon>
        <taxon>Basidiomycota</taxon>
        <taxon>Agaricomycotina</taxon>
        <taxon>Agaricomycetes</taxon>
        <taxon>Agaricomycetidae</taxon>
        <taxon>Agaricales</taxon>
        <taxon>Marasmiineae</taxon>
        <taxon>Physalacriaceae</taxon>
        <taxon>Armillaria</taxon>
    </lineage>
</organism>
<name>A0A2H3C899_9AGAR</name>
<accession>A0A2H3C899</accession>
<keyword evidence="2" id="KW-1185">Reference proteome</keyword>
<dbReference type="Proteomes" id="UP000218334">
    <property type="component" value="Unassembled WGS sequence"/>
</dbReference>
<gene>
    <name evidence="1" type="ORF">ARMSODRAFT_390214</name>
</gene>
<evidence type="ECO:0000313" key="1">
    <source>
        <dbReference type="EMBL" id="PBK75472.1"/>
    </source>
</evidence>
<evidence type="ECO:0000313" key="2">
    <source>
        <dbReference type="Proteomes" id="UP000218334"/>
    </source>
</evidence>
<protein>
    <submittedName>
        <fullName evidence="1">Uncharacterized protein</fullName>
    </submittedName>
</protein>
<reference evidence="2" key="1">
    <citation type="journal article" date="2017" name="Nat. Ecol. Evol.">
        <title>Genome expansion and lineage-specific genetic innovations in the forest pathogenic fungi Armillaria.</title>
        <authorList>
            <person name="Sipos G."/>
            <person name="Prasanna A.N."/>
            <person name="Walter M.C."/>
            <person name="O'Connor E."/>
            <person name="Balint B."/>
            <person name="Krizsan K."/>
            <person name="Kiss B."/>
            <person name="Hess J."/>
            <person name="Varga T."/>
            <person name="Slot J."/>
            <person name="Riley R."/>
            <person name="Boka B."/>
            <person name="Rigling D."/>
            <person name="Barry K."/>
            <person name="Lee J."/>
            <person name="Mihaltcheva S."/>
            <person name="LaButti K."/>
            <person name="Lipzen A."/>
            <person name="Waldron R."/>
            <person name="Moloney N.M."/>
            <person name="Sperisen C."/>
            <person name="Kredics L."/>
            <person name="Vagvoelgyi C."/>
            <person name="Patrignani A."/>
            <person name="Fitzpatrick D."/>
            <person name="Nagy I."/>
            <person name="Doyle S."/>
            <person name="Anderson J.B."/>
            <person name="Grigoriev I.V."/>
            <person name="Gueldener U."/>
            <person name="Muensterkoetter M."/>
            <person name="Nagy L.G."/>
        </authorList>
    </citation>
    <scope>NUCLEOTIDE SEQUENCE [LARGE SCALE GENOMIC DNA]</scope>
    <source>
        <strain evidence="2">28-4</strain>
    </source>
</reference>
<dbReference type="EMBL" id="KZ293417">
    <property type="protein sequence ID" value="PBK75472.1"/>
    <property type="molecule type" value="Genomic_DNA"/>
</dbReference>
<dbReference type="AlphaFoldDB" id="A0A2H3C899"/>
<sequence>MCQNDSISPGQALMFGIRVACCEINSTSEKSLPAESALKAINNPVDAHQNVRYNDILDLLPALNSLVLQFCCGRDIVNRHITAFNRLVGVVGTPLLRPWFWAPDHGRGDPGFGTNLAKLRRVVVVACLVRISRGIGKSSNPGH</sequence>
<proteinExistence type="predicted"/>